<evidence type="ECO:0000256" key="3">
    <source>
        <dbReference type="ARBA" id="ARBA00022578"/>
    </source>
</evidence>
<evidence type="ECO:0000256" key="2">
    <source>
        <dbReference type="ARBA" id="ARBA00010961"/>
    </source>
</evidence>
<organism evidence="7 8">
    <name type="scientific">Leptospira yanagawae serovar Saopaulo str. Sao Paulo = ATCC 700523</name>
    <dbReference type="NCBI Taxonomy" id="1249483"/>
    <lineage>
        <taxon>Bacteria</taxon>
        <taxon>Pseudomonadati</taxon>
        <taxon>Spirochaetota</taxon>
        <taxon>Spirochaetia</taxon>
        <taxon>Leptospirales</taxon>
        <taxon>Leptospiraceae</taxon>
        <taxon>Leptospira</taxon>
    </lineage>
</organism>
<evidence type="ECO:0000256" key="4">
    <source>
        <dbReference type="ARBA" id="ARBA00023125"/>
    </source>
</evidence>
<proteinExistence type="inferred from homology"/>
<dbReference type="GO" id="GO:0003677">
    <property type="term" value="F:DNA binding"/>
    <property type="evidence" value="ECO:0007669"/>
    <property type="project" value="UniProtKB-UniRule"/>
</dbReference>
<evidence type="ECO:0000256" key="6">
    <source>
        <dbReference type="RuleBase" id="RU365089"/>
    </source>
</evidence>
<name>A0A5E8HHD5_9LEPT</name>
<comment type="similarity">
    <text evidence="2 6">Belongs to the transposase mutator family.</text>
</comment>
<dbReference type="AlphaFoldDB" id="A0A5E8HHD5"/>
<dbReference type="STRING" id="1249483.LEP1GSC202_0413"/>
<comment type="function">
    <text evidence="1 6">Required for the transposition of the insertion element.</text>
</comment>
<keyword evidence="6" id="KW-0814">Transposable element</keyword>
<dbReference type="GO" id="GO:0006313">
    <property type="term" value="P:DNA transposition"/>
    <property type="evidence" value="ECO:0007669"/>
    <property type="project" value="UniProtKB-UniRule"/>
</dbReference>
<dbReference type="Pfam" id="PF00872">
    <property type="entry name" value="Transposase_mut"/>
    <property type="match status" value="1"/>
</dbReference>
<comment type="caution">
    <text evidence="7">The sequence shown here is derived from an EMBL/GenBank/DDBJ whole genome shotgun (WGS) entry which is preliminary data.</text>
</comment>
<dbReference type="Proteomes" id="UP000013996">
    <property type="component" value="Unassembled WGS sequence"/>
</dbReference>
<dbReference type="PANTHER" id="PTHR33217">
    <property type="entry name" value="TRANSPOSASE FOR INSERTION SEQUENCE ELEMENT IS1081"/>
    <property type="match status" value="1"/>
</dbReference>
<evidence type="ECO:0000313" key="8">
    <source>
        <dbReference type="Proteomes" id="UP000013996"/>
    </source>
</evidence>
<dbReference type="EMBL" id="AOGX02000005">
    <property type="protein sequence ID" value="EOQ90734.1"/>
    <property type="molecule type" value="Genomic_DNA"/>
</dbReference>
<dbReference type="InterPro" id="IPR001207">
    <property type="entry name" value="Transposase_mutator"/>
</dbReference>
<keyword evidence="3 6" id="KW-0815">Transposition</keyword>
<reference evidence="7 8" key="1">
    <citation type="submission" date="2013-04" db="EMBL/GenBank/DDBJ databases">
        <authorList>
            <person name="Harkins D.M."/>
            <person name="Durkin A.S."/>
            <person name="Brinkac L.M."/>
            <person name="Haft D.H."/>
            <person name="Selengut J.D."/>
            <person name="Sanka R."/>
            <person name="DePew J."/>
            <person name="Purushe J."/>
            <person name="Hartskeerl R.A."/>
            <person name="Ahmed A."/>
            <person name="van der Linden H."/>
            <person name="Goris M.G.A."/>
            <person name="Vinetz J.M."/>
            <person name="Sutton G.G."/>
            <person name="Nierman W.C."/>
            <person name="Fouts D.E."/>
        </authorList>
    </citation>
    <scope>NUCLEOTIDE SEQUENCE [LARGE SCALE GENOMIC DNA]</scope>
    <source>
        <strain evidence="7 8">Sao Paulo</strain>
    </source>
</reference>
<evidence type="ECO:0000256" key="5">
    <source>
        <dbReference type="ARBA" id="ARBA00023172"/>
    </source>
</evidence>
<sequence>MEGANEDKEAWYGFLRHLKERGLTGVKLINSDKCLGLVESIPDFFPETDWQRCMVQILEMFLLKFKLVSCGKLLQC</sequence>
<dbReference type="PANTHER" id="PTHR33217:SF7">
    <property type="entry name" value="TRANSPOSASE FOR INSERTION SEQUENCE ELEMENT IS1081"/>
    <property type="match status" value="1"/>
</dbReference>
<gene>
    <name evidence="7" type="ORF">LEP1GSC202_0413</name>
</gene>
<evidence type="ECO:0000313" key="7">
    <source>
        <dbReference type="EMBL" id="EOQ90734.1"/>
    </source>
</evidence>
<evidence type="ECO:0000256" key="1">
    <source>
        <dbReference type="ARBA" id="ARBA00002190"/>
    </source>
</evidence>
<keyword evidence="5 6" id="KW-0233">DNA recombination</keyword>
<accession>A0A5E8HHD5</accession>
<keyword evidence="4 6" id="KW-0238">DNA-binding</keyword>
<protein>
    <recommendedName>
        <fullName evidence="6">Mutator family transposase</fullName>
    </recommendedName>
</protein>
<dbReference type="GO" id="GO:0004803">
    <property type="term" value="F:transposase activity"/>
    <property type="evidence" value="ECO:0007669"/>
    <property type="project" value="UniProtKB-UniRule"/>
</dbReference>